<dbReference type="Proteomes" id="UP000268658">
    <property type="component" value="Chromosome"/>
</dbReference>
<dbReference type="GO" id="GO:0003955">
    <property type="term" value="F:NAD(P)H dehydrogenase (quinone) activity"/>
    <property type="evidence" value="ECO:0007669"/>
    <property type="project" value="UniProtKB-EC"/>
</dbReference>
<organism evidence="2 3">
    <name type="scientific">Actinomyces viscosus</name>
    <dbReference type="NCBI Taxonomy" id="1656"/>
    <lineage>
        <taxon>Bacteria</taxon>
        <taxon>Bacillati</taxon>
        <taxon>Actinomycetota</taxon>
        <taxon>Actinomycetes</taxon>
        <taxon>Actinomycetales</taxon>
        <taxon>Actinomycetaceae</taxon>
        <taxon>Actinomyces</taxon>
    </lineage>
</organism>
<dbReference type="InterPro" id="IPR016040">
    <property type="entry name" value="NAD(P)-bd_dom"/>
</dbReference>
<dbReference type="EMBL" id="LR134477">
    <property type="protein sequence ID" value="VEI14871.1"/>
    <property type="molecule type" value="Genomic_DNA"/>
</dbReference>
<dbReference type="OrthoDB" id="3243290at2"/>
<dbReference type="Gene3D" id="3.90.25.10">
    <property type="entry name" value="UDP-galactose 4-epimerase, domain 1"/>
    <property type="match status" value="1"/>
</dbReference>
<proteinExistence type="predicted"/>
<dbReference type="Pfam" id="PF13460">
    <property type="entry name" value="NAD_binding_10"/>
    <property type="match status" value="1"/>
</dbReference>
<dbReference type="PANTHER" id="PTHR47129:SF1">
    <property type="entry name" value="NMRA-LIKE DOMAIN-CONTAINING PROTEIN"/>
    <property type="match status" value="1"/>
</dbReference>
<dbReference type="AlphaFoldDB" id="A0A3S4V199"/>
<dbReference type="EC" id="1.6.5.2" evidence="2"/>
<dbReference type="InterPro" id="IPR052718">
    <property type="entry name" value="NmrA-type_oxidoreductase"/>
</dbReference>
<protein>
    <submittedName>
        <fullName evidence="2">Quinone oxidoreductase 2</fullName>
        <ecNumber evidence="2">1.6.5.2</ecNumber>
    </submittedName>
</protein>
<evidence type="ECO:0000313" key="2">
    <source>
        <dbReference type="EMBL" id="VEI14871.1"/>
    </source>
</evidence>
<dbReference type="RefSeq" id="WP_126413495.1">
    <property type="nucleotide sequence ID" value="NZ_JASPER010000001.1"/>
</dbReference>
<dbReference type="CDD" id="cd05269">
    <property type="entry name" value="TMR_SDR_a"/>
    <property type="match status" value="1"/>
</dbReference>
<feature type="domain" description="NAD(P)-binding" evidence="1">
    <location>
        <begin position="13"/>
        <end position="183"/>
    </location>
</feature>
<gene>
    <name evidence="2" type="primary">qorB_1</name>
    <name evidence="2" type="ORF">NCTC10951_00747</name>
</gene>
<evidence type="ECO:0000259" key="1">
    <source>
        <dbReference type="Pfam" id="PF13460"/>
    </source>
</evidence>
<keyword evidence="2" id="KW-0560">Oxidoreductase</keyword>
<dbReference type="PANTHER" id="PTHR47129">
    <property type="entry name" value="QUINONE OXIDOREDUCTASE 2"/>
    <property type="match status" value="1"/>
</dbReference>
<dbReference type="KEGG" id="avc:NCTC10951_00747"/>
<evidence type="ECO:0000313" key="3">
    <source>
        <dbReference type="Proteomes" id="UP000268658"/>
    </source>
</evidence>
<sequence length="286" mass="30751">MSTPGTPLIAVTGATGKIGGAVAEQLRDAGLAPRLLVRDVSRAPAWAGDVHVAGYGDEQAARRALSDVEILFMVSAAESEDRLEQHRAFIAAAAHAGVRHVVYTSFLGASPHATFTLDRTHWYTEEALRDSGMGYTFLRDSFYTDFFIEIAAEGSITGPAGNGRVGAVARADVASAAAAILKDLAAGERRHDGVTYDLTGPQAFTMEEAARIITEATGRRTVYRQETVEEAYASRAHYDVPDWEKDAWVSTYTAIAAGELDVVSDAVERLTGRRPLSLRDLLTQGH</sequence>
<dbReference type="InterPro" id="IPR036291">
    <property type="entry name" value="NAD(P)-bd_dom_sf"/>
</dbReference>
<dbReference type="SUPFAM" id="SSF51735">
    <property type="entry name" value="NAD(P)-binding Rossmann-fold domains"/>
    <property type="match status" value="1"/>
</dbReference>
<name>A0A3S4V199_ACTVI</name>
<reference evidence="2 3" key="1">
    <citation type="submission" date="2018-12" db="EMBL/GenBank/DDBJ databases">
        <authorList>
            <consortium name="Pathogen Informatics"/>
        </authorList>
    </citation>
    <scope>NUCLEOTIDE SEQUENCE [LARGE SCALE GENOMIC DNA]</scope>
    <source>
        <strain evidence="2 3">NCTC10951</strain>
    </source>
</reference>
<dbReference type="Gene3D" id="3.40.50.720">
    <property type="entry name" value="NAD(P)-binding Rossmann-like Domain"/>
    <property type="match status" value="1"/>
</dbReference>
<accession>A0A3S4V199</accession>